<dbReference type="PANTHER" id="PTHR37227">
    <property type="entry name" value="OS01G0219000 PROTEIN"/>
    <property type="match status" value="1"/>
</dbReference>
<sequence>MDIFEQADAFTPSRAVLQEEEEAATSSAASYLRPAVCLWNKRLLRQLYPKGISCGVLVVATCPTSCALLSALPGKQLLGSVLAPGVSLAGNSLGSGSGEPPLPSDKVCAVYTLQPPSEAPAAGTGSGAGLGKGEDDDVLLVCCQYDVPRERALAWARSLLGQVSCRHAVFLGSMAAEQFRGQGDASQEELIFALRTRAAQQKQQQEQRVSKPPVPLLPTGTVVGGLPAALLSHCQLRGVSAELLVMVEMVAEGRPALLESLAAALGALLRDGRGGGAAAAASEGLCSGSVLAAARKGLGLGAVAAACEVYV</sequence>
<reference evidence="1 2" key="1">
    <citation type="journal article" date="2023" name="Commun. Biol.">
        <title>Reorganization of the ancestral sex-determining regions during the evolution of trioecy in Pleodorina starrii.</title>
        <authorList>
            <person name="Takahashi K."/>
            <person name="Suzuki S."/>
            <person name="Kawai-Toyooka H."/>
            <person name="Yamamoto K."/>
            <person name="Hamaji T."/>
            <person name="Ootsuki R."/>
            <person name="Yamaguchi H."/>
            <person name="Kawachi M."/>
            <person name="Higashiyama T."/>
            <person name="Nozaki H."/>
        </authorList>
    </citation>
    <scope>NUCLEOTIDE SEQUENCE [LARGE SCALE GENOMIC DNA]</scope>
    <source>
        <strain evidence="1 2">NIES-4479</strain>
    </source>
</reference>
<dbReference type="Proteomes" id="UP001165080">
    <property type="component" value="Unassembled WGS sequence"/>
</dbReference>
<dbReference type="EMBL" id="BRXU01000028">
    <property type="protein sequence ID" value="GLC59556.1"/>
    <property type="molecule type" value="Genomic_DNA"/>
</dbReference>
<dbReference type="AlphaFoldDB" id="A0A9W6BXY2"/>
<comment type="caution">
    <text evidence="1">The sequence shown here is derived from an EMBL/GenBank/DDBJ whole genome shotgun (WGS) entry which is preliminary data.</text>
</comment>
<evidence type="ECO:0000313" key="2">
    <source>
        <dbReference type="Proteomes" id="UP001165080"/>
    </source>
</evidence>
<organism evidence="1 2">
    <name type="scientific">Pleodorina starrii</name>
    <dbReference type="NCBI Taxonomy" id="330485"/>
    <lineage>
        <taxon>Eukaryota</taxon>
        <taxon>Viridiplantae</taxon>
        <taxon>Chlorophyta</taxon>
        <taxon>core chlorophytes</taxon>
        <taxon>Chlorophyceae</taxon>
        <taxon>CS clade</taxon>
        <taxon>Chlamydomonadales</taxon>
        <taxon>Volvocaceae</taxon>
        <taxon>Pleodorina</taxon>
    </lineage>
</organism>
<dbReference type="OrthoDB" id="17536at2759"/>
<protein>
    <recommendedName>
        <fullName evidence="3">Proteasome assembly chaperone 1</fullName>
    </recommendedName>
</protein>
<keyword evidence="2" id="KW-1185">Reference proteome</keyword>
<evidence type="ECO:0008006" key="3">
    <source>
        <dbReference type="Google" id="ProtNLM"/>
    </source>
</evidence>
<name>A0A9W6BXY2_9CHLO</name>
<gene>
    <name evidence="1" type="primary">PLEST008388</name>
    <name evidence="1" type="ORF">PLESTB_001500000</name>
</gene>
<evidence type="ECO:0000313" key="1">
    <source>
        <dbReference type="EMBL" id="GLC59556.1"/>
    </source>
</evidence>
<proteinExistence type="predicted"/>
<accession>A0A9W6BXY2</accession>
<dbReference type="PANTHER" id="PTHR37227:SF2">
    <property type="entry name" value="OS01G0219000 PROTEIN"/>
    <property type="match status" value="1"/>
</dbReference>